<reference evidence="6" key="1">
    <citation type="journal article" date="2019" name="Int. J. Syst. Evol. Microbiol.">
        <title>The Global Catalogue of Microorganisms (GCM) 10K type strain sequencing project: providing services to taxonomists for standard genome sequencing and annotation.</title>
        <authorList>
            <consortium name="The Broad Institute Genomics Platform"/>
            <consortium name="The Broad Institute Genome Sequencing Center for Infectious Disease"/>
            <person name="Wu L."/>
            <person name="Ma J."/>
        </authorList>
    </citation>
    <scope>NUCLEOTIDE SEQUENCE [LARGE SCALE GENOMIC DNA]</scope>
    <source>
        <strain evidence="6">JCM 18401</strain>
    </source>
</reference>
<dbReference type="Pfam" id="PF12833">
    <property type="entry name" value="HTH_18"/>
    <property type="match status" value="1"/>
</dbReference>
<organism evidence="5 6">
    <name type="scientific">Ferrimonas pelagia</name>
    <dbReference type="NCBI Taxonomy" id="1177826"/>
    <lineage>
        <taxon>Bacteria</taxon>
        <taxon>Pseudomonadati</taxon>
        <taxon>Pseudomonadota</taxon>
        <taxon>Gammaproteobacteria</taxon>
        <taxon>Alteromonadales</taxon>
        <taxon>Ferrimonadaceae</taxon>
        <taxon>Ferrimonas</taxon>
    </lineage>
</organism>
<name>A0ABP9EKK0_9GAMM</name>
<evidence type="ECO:0000256" key="3">
    <source>
        <dbReference type="ARBA" id="ARBA00023163"/>
    </source>
</evidence>
<dbReference type="SUPFAM" id="SSF46689">
    <property type="entry name" value="Homeodomain-like"/>
    <property type="match status" value="1"/>
</dbReference>
<evidence type="ECO:0000256" key="1">
    <source>
        <dbReference type="ARBA" id="ARBA00023015"/>
    </source>
</evidence>
<dbReference type="InterPro" id="IPR020449">
    <property type="entry name" value="Tscrpt_reg_AraC-type_HTH"/>
</dbReference>
<dbReference type="PROSITE" id="PS00041">
    <property type="entry name" value="HTH_ARAC_FAMILY_1"/>
    <property type="match status" value="1"/>
</dbReference>
<comment type="caution">
    <text evidence="5">The sequence shown here is derived from an EMBL/GenBank/DDBJ whole genome shotgun (WGS) entry which is preliminary data.</text>
</comment>
<protein>
    <submittedName>
        <fullName evidence="5">AraC family transcriptional regulator</fullName>
    </submittedName>
</protein>
<dbReference type="PANTHER" id="PTHR47894:SF1">
    <property type="entry name" value="HTH-TYPE TRANSCRIPTIONAL REGULATOR VQSM"/>
    <property type="match status" value="1"/>
</dbReference>
<feature type="domain" description="HTH araC/xylS-type" evidence="4">
    <location>
        <begin position="240"/>
        <end position="342"/>
    </location>
</feature>
<dbReference type="InterPro" id="IPR018060">
    <property type="entry name" value="HTH_AraC"/>
</dbReference>
<dbReference type="PRINTS" id="PR00032">
    <property type="entry name" value="HTHARAC"/>
</dbReference>
<dbReference type="PROSITE" id="PS01124">
    <property type="entry name" value="HTH_ARAC_FAMILY_2"/>
    <property type="match status" value="1"/>
</dbReference>
<sequence length="345" mass="38866">MEQRWLSHLFSLPYSDMSKSNLINVDSDVVTERDYRIHAGWSRLLALGEVAKDLRALRDQLFALPEQNRELAALLKATERVDPLIFDAYSLAIWTAPSLQQALEVAAHFSAILCVPLRLHLHQTQSGGAELWVFDHLWERGDTPVSTVGATLYLATLIRLFQKASGGCSLEVMIGPWPYASNQLSVAERTLQCRIQTDSRLRKLCFCPSQLERPLPQSNEAIHSNSKSLLREQLALLEQHNMVVKVHTALFRQADLTGVDSGRIAGQIGISVRTLNRRLAVQKTSFRRLLDEHRLERAMVALSLGQNNLTDIAYQLGFSDLSSFSRAFKRWTGYSPTEGLQLFAK</sequence>
<evidence type="ECO:0000256" key="2">
    <source>
        <dbReference type="ARBA" id="ARBA00023125"/>
    </source>
</evidence>
<gene>
    <name evidence="5" type="ORF">GCM10023333_11780</name>
</gene>
<evidence type="ECO:0000313" key="5">
    <source>
        <dbReference type="EMBL" id="GAA4879456.1"/>
    </source>
</evidence>
<accession>A0ABP9EKK0</accession>
<dbReference type="InterPro" id="IPR018062">
    <property type="entry name" value="HTH_AraC-typ_CS"/>
</dbReference>
<dbReference type="InterPro" id="IPR009057">
    <property type="entry name" value="Homeodomain-like_sf"/>
</dbReference>
<evidence type="ECO:0000259" key="4">
    <source>
        <dbReference type="PROSITE" id="PS01124"/>
    </source>
</evidence>
<dbReference type="PANTHER" id="PTHR47894">
    <property type="entry name" value="HTH-TYPE TRANSCRIPTIONAL REGULATOR GADX"/>
    <property type="match status" value="1"/>
</dbReference>
<proteinExistence type="predicted"/>
<evidence type="ECO:0000313" key="6">
    <source>
        <dbReference type="Proteomes" id="UP001499988"/>
    </source>
</evidence>
<keyword evidence="6" id="KW-1185">Reference proteome</keyword>
<dbReference type="Proteomes" id="UP001499988">
    <property type="component" value="Unassembled WGS sequence"/>
</dbReference>
<dbReference type="EMBL" id="BAABJZ010000015">
    <property type="protein sequence ID" value="GAA4879456.1"/>
    <property type="molecule type" value="Genomic_DNA"/>
</dbReference>
<keyword evidence="1" id="KW-0805">Transcription regulation</keyword>
<dbReference type="Gene3D" id="1.10.10.60">
    <property type="entry name" value="Homeodomain-like"/>
    <property type="match status" value="1"/>
</dbReference>
<dbReference type="SMART" id="SM00342">
    <property type="entry name" value="HTH_ARAC"/>
    <property type="match status" value="1"/>
</dbReference>
<keyword evidence="3" id="KW-0804">Transcription</keyword>
<keyword evidence="2" id="KW-0238">DNA-binding</keyword>